<feature type="domain" description="ABC transmembrane type-1" evidence="12">
    <location>
        <begin position="707"/>
        <end position="974"/>
    </location>
</feature>
<dbReference type="Pfam" id="PF00005">
    <property type="entry name" value="ABC_tran"/>
    <property type="match status" value="2"/>
</dbReference>
<feature type="domain" description="ABC transporter" evidence="11">
    <location>
        <begin position="411"/>
        <end position="640"/>
    </location>
</feature>
<keyword evidence="6" id="KW-0547">Nucleotide-binding</keyword>
<dbReference type="InterPro" id="IPR017871">
    <property type="entry name" value="ABC_transporter-like_CS"/>
</dbReference>
<gene>
    <name evidence="13" type="ORF">PPRIM_AZ9-3.1.T0830081</name>
</gene>
<keyword evidence="3" id="KW-0813">Transport</keyword>
<feature type="transmembrane region" description="Helical" evidence="10">
    <location>
        <begin position="919"/>
        <end position="939"/>
    </location>
</feature>
<accession>A0A8S1N8V4</accession>
<dbReference type="Pfam" id="PF00664">
    <property type="entry name" value="ABC_membrane"/>
    <property type="match status" value="2"/>
</dbReference>
<keyword evidence="9 10" id="KW-0472">Membrane</keyword>
<dbReference type="CDD" id="cd18580">
    <property type="entry name" value="ABC_6TM_ABCC_D2"/>
    <property type="match status" value="1"/>
</dbReference>
<keyword evidence="8 10" id="KW-1133">Transmembrane helix</keyword>
<evidence type="ECO:0000256" key="9">
    <source>
        <dbReference type="ARBA" id="ARBA00023136"/>
    </source>
</evidence>
<dbReference type="FunFam" id="3.40.50.300:FF:000997">
    <property type="entry name" value="Multidrug resistance-associated protein 1"/>
    <property type="match status" value="1"/>
</dbReference>
<feature type="domain" description="ABC transporter" evidence="11">
    <location>
        <begin position="1020"/>
        <end position="1253"/>
    </location>
</feature>
<keyword evidence="14" id="KW-1185">Reference proteome</keyword>
<comment type="subcellular location">
    <subcellularLocation>
        <location evidence="1">Membrane</location>
        <topology evidence="1">Multi-pass membrane protein</topology>
    </subcellularLocation>
</comment>
<comment type="similarity">
    <text evidence="2">Belongs to the ABC transporter superfamily. ABCC family. Conjugate transporter (TC 3.A.1.208) subfamily.</text>
</comment>
<comment type="caution">
    <text evidence="13">The sequence shown here is derived from an EMBL/GenBank/DDBJ whole genome shotgun (WGS) entry which is preliminary data.</text>
</comment>
<feature type="domain" description="ABC transmembrane type-1" evidence="12">
    <location>
        <begin position="99"/>
        <end position="379"/>
    </location>
</feature>
<dbReference type="CDD" id="cd18579">
    <property type="entry name" value="ABC_6TM_ABCC_D1"/>
    <property type="match status" value="1"/>
</dbReference>
<dbReference type="InterPro" id="IPR050173">
    <property type="entry name" value="ABC_transporter_C-like"/>
</dbReference>
<keyword evidence="7" id="KW-0067">ATP-binding</keyword>
<evidence type="ECO:0000259" key="11">
    <source>
        <dbReference type="PROSITE" id="PS50893"/>
    </source>
</evidence>
<feature type="transmembrane region" description="Helical" evidence="10">
    <location>
        <begin position="134"/>
        <end position="154"/>
    </location>
</feature>
<dbReference type="PANTHER" id="PTHR24223:SF456">
    <property type="entry name" value="MULTIDRUG RESISTANCE-ASSOCIATED PROTEIN LETHAL(2)03659"/>
    <property type="match status" value="1"/>
</dbReference>
<evidence type="ECO:0000256" key="2">
    <source>
        <dbReference type="ARBA" id="ARBA00009726"/>
    </source>
</evidence>
<evidence type="ECO:0000256" key="7">
    <source>
        <dbReference type="ARBA" id="ARBA00022840"/>
    </source>
</evidence>
<dbReference type="SMART" id="SM00382">
    <property type="entry name" value="AAA"/>
    <property type="match status" value="2"/>
</dbReference>
<evidence type="ECO:0000256" key="4">
    <source>
        <dbReference type="ARBA" id="ARBA00022692"/>
    </source>
</evidence>
<dbReference type="GO" id="GO:0005524">
    <property type="term" value="F:ATP binding"/>
    <property type="evidence" value="ECO:0007669"/>
    <property type="project" value="UniProtKB-KW"/>
</dbReference>
<evidence type="ECO:0000256" key="3">
    <source>
        <dbReference type="ARBA" id="ARBA00022448"/>
    </source>
</evidence>
<dbReference type="InterPro" id="IPR044726">
    <property type="entry name" value="ABCC_6TM_D2"/>
</dbReference>
<evidence type="ECO:0000256" key="1">
    <source>
        <dbReference type="ARBA" id="ARBA00004141"/>
    </source>
</evidence>
<evidence type="ECO:0000313" key="14">
    <source>
        <dbReference type="Proteomes" id="UP000688137"/>
    </source>
</evidence>
<evidence type="ECO:0000256" key="5">
    <source>
        <dbReference type="ARBA" id="ARBA00022737"/>
    </source>
</evidence>
<proteinExistence type="inferred from homology"/>
<dbReference type="GO" id="GO:0140359">
    <property type="term" value="F:ABC-type transporter activity"/>
    <property type="evidence" value="ECO:0007669"/>
    <property type="project" value="InterPro"/>
</dbReference>
<organism evidence="13 14">
    <name type="scientific">Paramecium primaurelia</name>
    <dbReference type="NCBI Taxonomy" id="5886"/>
    <lineage>
        <taxon>Eukaryota</taxon>
        <taxon>Sar</taxon>
        <taxon>Alveolata</taxon>
        <taxon>Ciliophora</taxon>
        <taxon>Intramacronucleata</taxon>
        <taxon>Oligohymenophorea</taxon>
        <taxon>Peniculida</taxon>
        <taxon>Parameciidae</taxon>
        <taxon>Paramecium</taxon>
    </lineage>
</organism>
<evidence type="ECO:0000259" key="12">
    <source>
        <dbReference type="PROSITE" id="PS50929"/>
    </source>
</evidence>
<feature type="transmembrane region" description="Helical" evidence="10">
    <location>
        <begin position="98"/>
        <end position="119"/>
    </location>
</feature>
<sequence>MNYQQQRLNLEDEILTIKDYRQTCRDKLLFVKIYSLMKVKNAQQHQLTEEEIFEYEEQTPSEALFWQFYQLKSNSYSLIKQLILFFRSKGFEIFQERLIMIFLIQIVQLSAQLVMPFVIRQVLTYVQKEDKDLFDGLILIGFILMVKVISLLSANHLKLRMRLVGYDAMSILSMQIMNKCLRLSMLSNTQRTIGEITNLMQVDAQKIITAANNIMSIIIMPIQTIITLTFIYQQIGISVLVGIAIIILTLVINNYLGKHLLQSQKQVLLSKDDRIKQTNEVFQQIKFIKINSYESIFQSKIEQLREVERKCIEKRLQYYSLNVFFGWLSPQIILSLSFGLYIYLGNQLTPAKVFPIISLLLMLAANLQLFPISINALLEISLSLKRLSDFFETHEIMDDCISKNNDKDYSIQISNGNFSWNKDQLKNVKILNNVQLNIKKGAFVSIIGDVGSGKSSLIQGLLGEMVYDESKENPKIQICGTLAYVGQKAWIQNGTVRDNITFGKKFNQDLYDQTIYYSCLSQDLEILIDGDLTMIGEKGINLSGGQKARISLARAIYSRAQIILLDDPLSALDVHVGNFIMKECFLKHLSSKTRVFSTHALNFCQYTDYIYLIQNGKIIDEGNFGKISQSIKFQEIEQSNVLKTNQTTDVQQNKTQKTQSKIQSIQQNKKKAKNEDIILKEDHQIGKVDYEVYKKYFIYNGGLKNYALLILIMILWIISQLISNLWIAKWASDSNSQNHNSQVYLSVYFSLGIAQSLFAYARAASVVNSSLKSSSRIHNEIIQSLFKAPQCEFFERIPIGRIMNRLTKDINSLDIDININISLFSTKLSQIISATLLAIITSTKLIIAPFILFFYLSVKIKNLYMQASRELQRLELITKSPILSYFVESLQGLTIIRVYQKSNLFLTTFSQKLDQNRQIIYVSTVANCWFTQVLGFSSLIVNMTALTYCILLQNNASFIGLILTYVANLDQLIQQTIDTLSTLENNMISFERCLEFTKIPQEINTPTLKVDPDWPKQGLISFNNLSVKYRPDLPLALKNFSYKINNNEKIGIVGRTGAGKSTLYLSLLRLLEAQEGQIFIDNIDISQISLQILRNSITSIQQDSVIFNGSIRQNLDPFQQHNDDSIRQVLNDCCLTNLINQRNGLDTRINESGDNLSAGEKQLMCIARAILKRAKLILIDEATANIDIETEQKILKVIQNQFSNCTVLIIAHRINTIMLCEKILVIDKGILVEEGSTQDLVNNPSSIFYNIYQEVIKNIVQ</sequence>
<dbReference type="Proteomes" id="UP000688137">
    <property type="component" value="Unassembled WGS sequence"/>
</dbReference>
<dbReference type="PROSITE" id="PS50929">
    <property type="entry name" value="ABC_TM1F"/>
    <property type="match status" value="2"/>
</dbReference>
<dbReference type="InterPro" id="IPR011527">
    <property type="entry name" value="ABC1_TM_dom"/>
</dbReference>
<dbReference type="PROSITE" id="PS00211">
    <property type="entry name" value="ABC_TRANSPORTER_1"/>
    <property type="match status" value="2"/>
</dbReference>
<protein>
    <submittedName>
        <fullName evidence="13">Uncharacterized protein</fullName>
    </submittedName>
</protein>
<dbReference type="InterPro" id="IPR044746">
    <property type="entry name" value="ABCC_6TM_D1"/>
</dbReference>
<feature type="transmembrane region" description="Helical" evidence="10">
    <location>
        <begin position="706"/>
        <end position="727"/>
    </location>
</feature>
<reference evidence="13" key="1">
    <citation type="submission" date="2021-01" db="EMBL/GenBank/DDBJ databases">
        <authorList>
            <consortium name="Genoscope - CEA"/>
            <person name="William W."/>
        </authorList>
    </citation>
    <scope>NUCLEOTIDE SEQUENCE</scope>
</reference>
<evidence type="ECO:0000313" key="13">
    <source>
        <dbReference type="EMBL" id="CAD8089220.1"/>
    </source>
</evidence>
<feature type="transmembrane region" description="Helical" evidence="10">
    <location>
        <begin position="237"/>
        <end position="256"/>
    </location>
</feature>
<dbReference type="CDD" id="cd03244">
    <property type="entry name" value="ABCC_MRP_domain2"/>
    <property type="match status" value="1"/>
</dbReference>
<dbReference type="GO" id="GO:0016020">
    <property type="term" value="C:membrane"/>
    <property type="evidence" value="ECO:0007669"/>
    <property type="project" value="UniProtKB-SubCell"/>
</dbReference>
<feature type="transmembrane region" description="Helical" evidence="10">
    <location>
        <begin position="831"/>
        <end position="856"/>
    </location>
</feature>
<evidence type="ECO:0000256" key="6">
    <source>
        <dbReference type="ARBA" id="ARBA00022741"/>
    </source>
</evidence>
<dbReference type="FunFam" id="1.20.1560.10:FF:000080">
    <property type="entry name" value="ABC transporter C family member 1"/>
    <property type="match status" value="1"/>
</dbReference>
<dbReference type="CDD" id="cd03250">
    <property type="entry name" value="ABCC_MRP_domain1"/>
    <property type="match status" value="1"/>
</dbReference>
<feature type="transmembrane region" description="Helical" evidence="10">
    <location>
        <begin position="319"/>
        <end position="344"/>
    </location>
</feature>
<dbReference type="FunFam" id="3.40.50.300:FF:000610">
    <property type="entry name" value="Multidrug resistance-associated ABC transporter"/>
    <property type="match status" value="1"/>
</dbReference>
<dbReference type="OMA" id="PYAWPSQ"/>
<dbReference type="InterPro" id="IPR003593">
    <property type="entry name" value="AAA+_ATPase"/>
</dbReference>
<name>A0A8S1N8V4_PARPR</name>
<keyword evidence="4 10" id="KW-0812">Transmembrane</keyword>
<dbReference type="InterPro" id="IPR003439">
    <property type="entry name" value="ABC_transporter-like_ATP-bd"/>
</dbReference>
<dbReference type="FunFam" id="1.20.1560.10:FF:000063">
    <property type="entry name" value="Multidrug resistance protein ABC transporter"/>
    <property type="match status" value="1"/>
</dbReference>
<evidence type="ECO:0000256" key="8">
    <source>
        <dbReference type="ARBA" id="ARBA00022989"/>
    </source>
</evidence>
<dbReference type="PANTHER" id="PTHR24223">
    <property type="entry name" value="ATP-BINDING CASSETTE SUB-FAMILY C"/>
    <property type="match status" value="1"/>
</dbReference>
<dbReference type="PROSITE" id="PS50893">
    <property type="entry name" value="ABC_TRANSPORTER_2"/>
    <property type="match status" value="2"/>
</dbReference>
<dbReference type="GO" id="GO:0016887">
    <property type="term" value="F:ATP hydrolysis activity"/>
    <property type="evidence" value="ECO:0007669"/>
    <property type="project" value="InterPro"/>
</dbReference>
<dbReference type="AlphaFoldDB" id="A0A8S1N8V4"/>
<feature type="transmembrane region" description="Helical" evidence="10">
    <location>
        <begin position="210"/>
        <end position="231"/>
    </location>
</feature>
<evidence type="ECO:0000256" key="10">
    <source>
        <dbReference type="SAM" id="Phobius"/>
    </source>
</evidence>
<dbReference type="EMBL" id="CAJJDM010000086">
    <property type="protein sequence ID" value="CAD8089220.1"/>
    <property type="molecule type" value="Genomic_DNA"/>
</dbReference>
<feature type="transmembrane region" description="Helical" evidence="10">
    <location>
        <begin position="356"/>
        <end position="378"/>
    </location>
</feature>
<keyword evidence="5" id="KW-0677">Repeat</keyword>